<dbReference type="InterPro" id="IPR036390">
    <property type="entry name" value="WH_DNA-bd_sf"/>
</dbReference>
<proteinExistence type="predicted"/>
<sequence length="489" mass="53229">MLQKPERLFGRDTEWEELADFASAPANGATLGLVYGRRRQGKTLMLELLAQETGGLLFAATQQTEAQNLADLGAAYAAYRGLRQPVSFGNWREGLDELLRLGEERATPVIVDEFPYLVSATPALPSYLQQALSPTGHAKERTRTRLILCGSALTTMAQLLGGGAPLRGRAVLELILRPFGFRDAAAFWGLTGDPELAFRVHALVGGTPAYLEMCGGSGPADLDAFDRWVQRRLLNPASAMFREGGLLLREEPSISDPTSYAATLSAISAGNQRRSEIAAALGRPVSALAHLLNGLRSIGLVEQVDDALRDKRSVFRIAEPIVRLHQLITQRREPELVSGQAARVWRANADTVASKIYGPHFEDLAREWCFLHASSDTLGGTASAVRPTEIPCRAHRQGHELDLVVTETNSFAADQIIAIGEAKATLTPMDVPQLQWLDHLRALLPDARIGTQPKLLLFARSGFTGDLVEAARGRADVELVDLNRMYSGD</sequence>
<dbReference type="RefSeq" id="WP_185068513.1">
    <property type="nucleotide sequence ID" value="NZ_JACHMB010000001.1"/>
</dbReference>
<name>A0A7W9G017_9ACTN</name>
<evidence type="ECO:0000313" key="2">
    <source>
        <dbReference type="Proteomes" id="UP000579153"/>
    </source>
</evidence>
<dbReference type="PANTHER" id="PTHR34704">
    <property type="entry name" value="ATPASE"/>
    <property type="match status" value="1"/>
</dbReference>
<accession>A0A7W9G017</accession>
<dbReference type="SUPFAM" id="SSF46785">
    <property type="entry name" value="Winged helix' DNA-binding domain"/>
    <property type="match status" value="1"/>
</dbReference>
<organism evidence="1 2">
    <name type="scientific">Nonomuraea jabiensis</name>
    <dbReference type="NCBI Taxonomy" id="882448"/>
    <lineage>
        <taxon>Bacteria</taxon>
        <taxon>Bacillati</taxon>
        <taxon>Actinomycetota</taxon>
        <taxon>Actinomycetes</taxon>
        <taxon>Streptosporangiales</taxon>
        <taxon>Streptosporangiaceae</taxon>
        <taxon>Nonomuraea</taxon>
    </lineage>
</organism>
<gene>
    <name evidence="1" type="ORF">HD596_001454</name>
</gene>
<dbReference type="Proteomes" id="UP000579153">
    <property type="component" value="Unassembled WGS sequence"/>
</dbReference>
<dbReference type="Gene3D" id="3.40.50.300">
    <property type="entry name" value="P-loop containing nucleotide triphosphate hydrolases"/>
    <property type="match status" value="1"/>
</dbReference>
<protein>
    <submittedName>
        <fullName evidence="1">AAA+ ATPase superfamily predicted ATPase</fullName>
    </submittedName>
</protein>
<dbReference type="EMBL" id="JACHMB010000001">
    <property type="protein sequence ID" value="MBB5774698.1"/>
    <property type="molecule type" value="Genomic_DNA"/>
</dbReference>
<dbReference type="SUPFAM" id="SSF52540">
    <property type="entry name" value="P-loop containing nucleoside triphosphate hydrolases"/>
    <property type="match status" value="1"/>
</dbReference>
<reference evidence="1 2" key="1">
    <citation type="submission" date="2020-08" db="EMBL/GenBank/DDBJ databases">
        <title>Sequencing the genomes of 1000 actinobacteria strains.</title>
        <authorList>
            <person name="Klenk H.-P."/>
        </authorList>
    </citation>
    <scope>NUCLEOTIDE SEQUENCE [LARGE SCALE GENOMIC DNA]</scope>
    <source>
        <strain evidence="1 2">DSM 45507</strain>
    </source>
</reference>
<dbReference type="PANTHER" id="PTHR34704:SF2">
    <property type="entry name" value="ATPASE"/>
    <property type="match status" value="1"/>
</dbReference>
<evidence type="ECO:0000313" key="1">
    <source>
        <dbReference type="EMBL" id="MBB5774698.1"/>
    </source>
</evidence>
<dbReference type="AlphaFoldDB" id="A0A7W9G017"/>
<comment type="caution">
    <text evidence="1">The sequence shown here is derived from an EMBL/GenBank/DDBJ whole genome shotgun (WGS) entry which is preliminary data.</text>
</comment>
<dbReference type="InterPro" id="IPR027417">
    <property type="entry name" value="P-loop_NTPase"/>
</dbReference>
<keyword evidence="2" id="KW-1185">Reference proteome</keyword>